<evidence type="ECO:0000256" key="2">
    <source>
        <dbReference type="ARBA" id="ARBA00022598"/>
    </source>
</evidence>
<dbReference type="InterPro" id="IPR020845">
    <property type="entry name" value="AMP-binding_CS"/>
</dbReference>
<dbReference type="InterPro" id="IPR000873">
    <property type="entry name" value="AMP-dep_synth/lig_dom"/>
</dbReference>
<sequence length="506" mass="53216">MKISVVVDMAADGFADRVLVGRRSTGLTAARLRAVSRAGARRIRAAGADALLYLGVNGPAFPVALFAAAQAGVPLVPVNYRLGGEQLRSLLARHPQALGLGGPVEAALLREAGITALTFEEWLETPAEADEDIDEHADPEAVAAIIYTSGTTSAPKGVLVRHRNLLAYVFGTVEFASAGEDEAALISVPPYHIAAVANAITNLYSGRRTIVLEQFTPSDWLDHVRIEGVTHALVVPTMLARIVGAASGPGGDLPSLRSLAYGGAPMPASVIEAALRRWPHVGFVNAYGLTETSSTIAVLGPADHRAALASEDPAIRARLSSAGRAVPGVELAVRGEDGKDLPPGETGRIWVRGGQVAAEYTGSGSATDAGGWFDTRDQGRLDEDGYLFIGGRADDTIIRGAENIAPAEIEDVLLGHPDVEDAIVVGVPDEEWGQRIEGAVVLRAGATPDSETLRAHVRSRLRGSKTPDRIALWTSIPRTETGKLVRRDALRLLLEATGSEGGRRDG</sequence>
<gene>
    <name evidence="5" type="ORF">GCM10010468_55330</name>
</gene>
<evidence type="ECO:0000259" key="4">
    <source>
        <dbReference type="Pfam" id="PF13193"/>
    </source>
</evidence>
<dbReference type="PANTHER" id="PTHR43201:SF5">
    <property type="entry name" value="MEDIUM-CHAIN ACYL-COA LIGASE ACSF2, MITOCHONDRIAL"/>
    <property type="match status" value="1"/>
</dbReference>
<dbReference type="Proteomes" id="UP001501237">
    <property type="component" value="Unassembled WGS sequence"/>
</dbReference>
<reference evidence="6" key="1">
    <citation type="journal article" date="2019" name="Int. J. Syst. Evol. Microbiol.">
        <title>The Global Catalogue of Microorganisms (GCM) 10K type strain sequencing project: providing services to taxonomists for standard genome sequencing and annotation.</title>
        <authorList>
            <consortium name="The Broad Institute Genomics Platform"/>
            <consortium name="The Broad Institute Genome Sequencing Center for Infectious Disease"/>
            <person name="Wu L."/>
            <person name="Ma J."/>
        </authorList>
    </citation>
    <scope>NUCLEOTIDE SEQUENCE [LARGE SCALE GENOMIC DNA]</scope>
    <source>
        <strain evidence="6">JCM 9377</strain>
    </source>
</reference>
<evidence type="ECO:0000256" key="1">
    <source>
        <dbReference type="ARBA" id="ARBA00006432"/>
    </source>
</evidence>
<comment type="similarity">
    <text evidence="1">Belongs to the ATP-dependent AMP-binding enzyme family.</text>
</comment>
<feature type="domain" description="AMP-dependent synthetase/ligase" evidence="3">
    <location>
        <begin position="10"/>
        <end position="360"/>
    </location>
</feature>
<evidence type="ECO:0008006" key="7">
    <source>
        <dbReference type="Google" id="ProtNLM"/>
    </source>
</evidence>
<dbReference type="Pfam" id="PF13193">
    <property type="entry name" value="AMP-binding_C"/>
    <property type="match status" value="1"/>
</dbReference>
<dbReference type="Pfam" id="PF00501">
    <property type="entry name" value="AMP-binding"/>
    <property type="match status" value="1"/>
</dbReference>
<feature type="domain" description="AMP-binding enzyme C-terminal" evidence="4">
    <location>
        <begin position="408"/>
        <end position="483"/>
    </location>
</feature>
<dbReference type="PROSITE" id="PS00455">
    <property type="entry name" value="AMP_BINDING"/>
    <property type="match status" value="1"/>
</dbReference>
<protein>
    <recommendedName>
        <fullName evidence="7">Acyl-CoA synthetase (AMP-forming)/AMP-acid ligase II</fullName>
    </recommendedName>
</protein>
<name>A0ABP6QFL8_9ACTN</name>
<dbReference type="InterPro" id="IPR025110">
    <property type="entry name" value="AMP-bd_C"/>
</dbReference>
<dbReference type="EMBL" id="BAAAUV010000016">
    <property type="protein sequence ID" value="GAA3226822.1"/>
    <property type="molecule type" value="Genomic_DNA"/>
</dbReference>
<dbReference type="InterPro" id="IPR042099">
    <property type="entry name" value="ANL_N_sf"/>
</dbReference>
<dbReference type="CDD" id="cd04433">
    <property type="entry name" value="AFD_class_I"/>
    <property type="match status" value="1"/>
</dbReference>
<organism evidence="5 6">
    <name type="scientific">Actinocorallia longicatena</name>
    <dbReference type="NCBI Taxonomy" id="111803"/>
    <lineage>
        <taxon>Bacteria</taxon>
        <taxon>Bacillati</taxon>
        <taxon>Actinomycetota</taxon>
        <taxon>Actinomycetes</taxon>
        <taxon>Streptosporangiales</taxon>
        <taxon>Thermomonosporaceae</taxon>
        <taxon>Actinocorallia</taxon>
    </lineage>
</organism>
<accession>A0ABP6QFL8</accession>
<evidence type="ECO:0000313" key="6">
    <source>
        <dbReference type="Proteomes" id="UP001501237"/>
    </source>
</evidence>
<dbReference type="Gene3D" id="3.30.300.30">
    <property type="match status" value="1"/>
</dbReference>
<evidence type="ECO:0000313" key="5">
    <source>
        <dbReference type="EMBL" id="GAA3226822.1"/>
    </source>
</evidence>
<dbReference type="Gene3D" id="3.40.50.12780">
    <property type="entry name" value="N-terminal domain of ligase-like"/>
    <property type="match status" value="1"/>
</dbReference>
<dbReference type="RefSeq" id="WP_344833884.1">
    <property type="nucleotide sequence ID" value="NZ_BAAAUV010000016.1"/>
</dbReference>
<keyword evidence="6" id="KW-1185">Reference proteome</keyword>
<comment type="caution">
    <text evidence="5">The sequence shown here is derived from an EMBL/GenBank/DDBJ whole genome shotgun (WGS) entry which is preliminary data.</text>
</comment>
<proteinExistence type="inferred from homology"/>
<keyword evidence="2" id="KW-0436">Ligase</keyword>
<dbReference type="InterPro" id="IPR045851">
    <property type="entry name" value="AMP-bd_C_sf"/>
</dbReference>
<dbReference type="PANTHER" id="PTHR43201">
    <property type="entry name" value="ACYL-COA SYNTHETASE"/>
    <property type="match status" value="1"/>
</dbReference>
<evidence type="ECO:0000259" key="3">
    <source>
        <dbReference type="Pfam" id="PF00501"/>
    </source>
</evidence>
<dbReference type="SUPFAM" id="SSF56801">
    <property type="entry name" value="Acetyl-CoA synthetase-like"/>
    <property type="match status" value="1"/>
</dbReference>